<organism evidence="1 2">
    <name type="scientific">Heterostelium pallidum (strain ATCC 26659 / Pp 5 / PN500)</name>
    <name type="common">Cellular slime mold</name>
    <name type="synonym">Polysphondylium pallidum</name>
    <dbReference type="NCBI Taxonomy" id="670386"/>
    <lineage>
        <taxon>Eukaryota</taxon>
        <taxon>Amoebozoa</taxon>
        <taxon>Evosea</taxon>
        <taxon>Eumycetozoa</taxon>
        <taxon>Dictyostelia</taxon>
        <taxon>Acytosteliales</taxon>
        <taxon>Acytosteliaceae</taxon>
        <taxon>Heterostelium</taxon>
    </lineage>
</organism>
<accession>D3BSE6</accession>
<reference evidence="1 2" key="1">
    <citation type="journal article" date="2011" name="Genome Res.">
        <title>Phylogeny-wide analysis of social amoeba genomes highlights ancient origins for complex intercellular communication.</title>
        <authorList>
            <person name="Heidel A.J."/>
            <person name="Lawal H.M."/>
            <person name="Felder M."/>
            <person name="Schilde C."/>
            <person name="Helps N.R."/>
            <person name="Tunggal B."/>
            <person name="Rivero F."/>
            <person name="John U."/>
            <person name="Schleicher M."/>
            <person name="Eichinger L."/>
            <person name="Platzer M."/>
            <person name="Noegel A.A."/>
            <person name="Schaap P."/>
            <person name="Gloeckner G."/>
        </authorList>
    </citation>
    <scope>NUCLEOTIDE SEQUENCE [LARGE SCALE GENOMIC DNA]</scope>
    <source>
        <strain evidence="2">ATCC 26659 / Pp 5 / PN500</strain>
    </source>
</reference>
<keyword evidence="2" id="KW-1185">Reference proteome</keyword>
<evidence type="ECO:0000313" key="2">
    <source>
        <dbReference type="Proteomes" id="UP000001396"/>
    </source>
</evidence>
<proteinExistence type="predicted"/>
<name>D3BSE6_HETP5</name>
<protein>
    <submittedName>
        <fullName evidence="1">Uncharacterized protein</fullName>
    </submittedName>
</protein>
<dbReference type="EMBL" id="ADBJ01000052">
    <property type="protein sequence ID" value="EFA75652.1"/>
    <property type="molecule type" value="Genomic_DNA"/>
</dbReference>
<comment type="caution">
    <text evidence="1">The sequence shown here is derived from an EMBL/GenBank/DDBJ whole genome shotgun (WGS) entry which is preliminary data.</text>
</comment>
<gene>
    <name evidence="1" type="ORF">PPL_10913</name>
</gene>
<evidence type="ECO:0000313" key="1">
    <source>
        <dbReference type="EMBL" id="EFA75652.1"/>
    </source>
</evidence>
<dbReference type="InParanoid" id="D3BSE6"/>
<dbReference type="GeneID" id="31366382"/>
<dbReference type="RefSeq" id="XP_020427786.1">
    <property type="nucleotide sequence ID" value="XM_020581675.1"/>
</dbReference>
<dbReference type="Proteomes" id="UP000001396">
    <property type="component" value="Unassembled WGS sequence"/>
</dbReference>
<sequence length="61" mass="6703">MLINNLISVLSFSSSSVLNSTMSTSTNQTSFESDNLISKIECRLLLNGKRAPPPKPSTHFF</sequence>
<dbReference type="AlphaFoldDB" id="D3BSE6"/>